<dbReference type="Proteomes" id="UP000670475">
    <property type="component" value="Unassembled WGS sequence"/>
</dbReference>
<dbReference type="CDD" id="cd00093">
    <property type="entry name" value="HTH_XRE"/>
    <property type="match status" value="1"/>
</dbReference>
<reference evidence="2" key="1">
    <citation type="submission" date="2021-03" db="EMBL/GenBank/DDBJ databases">
        <title>Whole genome sequence of Streptomyces bomunensis MMS17-BM035.</title>
        <authorList>
            <person name="Lee J.H."/>
        </authorList>
    </citation>
    <scope>NUCLEOTIDE SEQUENCE</scope>
    <source>
        <strain evidence="2">MMS17-BM035</strain>
    </source>
</reference>
<organism evidence="2 3">
    <name type="scientific">Streptomyces montanisoli</name>
    <dbReference type="NCBI Taxonomy" id="2798581"/>
    <lineage>
        <taxon>Bacteria</taxon>
        <taxon>Bacillati</taxon>
        <taxon>Actinomycetota</taxon>
        <taxon>Actinomycetes</taxon>
        <taxon>Kitasatosporales</taxon>
        <taxon>Streptomycetaceae</taxon>
        <taxon>Streptomyces</taxon>
    </lineage>
</organism>
<keyword evidence="3" id="KW-1185">Reference proteome</keyword>
<evidence type="ECO:0000313" key="3">
    <source>
        <dbReference type="Proteomes" id="UP000670475"/>
    </source>
</evidence>
<dbReference type="InterPro" id="IPR010982">
    <property type="entry name" value="Lambda_DNA-bd_dom_sf"/>
</dbReference>
<feature type="domain" description="HTH cro/C1-type" evidence="1">
    <location>
        <begin position="22"/>
        <end position="77"/>
    </location>
</feature>
<dbReference type="Pfam" id="PF19054">
    <property type="entry name" value="DUF5753"/>
    <property type="match status" value="1"/>
</dbReference>
<dbReference type="GO" id="GO:0003677">
    <property type="term" value="F:DNA binding"/>
    <property type="evidence" value="ECO:0007669"/>
    <property type="project" value="InterPro"/>
</dbReference>
<dbReference type="AlphaFoldDB" id="A0A940MKG8"/>
<evidence type="ECO:0000313" key="2">
    <source>
        <dbReference type="EMBL" id="MBP0460173.1"/>
    </source>
</evidence>
<dbReference type="SUPFAM" id="SSF47413">
    <property type="entry name" value="lambda repressor-like DNA-binding domains"/>
    <property type="match status" value="1"/>
</dbReference>
<name>A0A940MKG8_9ACTN</name>
<dbReference type="InterPro" id="IPR043917">
    <property type="entry name" value="DUF5753"/>
</dbReference>
<evidence type="ECO:0000259" key="1">
    <source>
        <dbReference type="PROSITE" id="PS50943"/>
    </source>
</evidence>
<dbReference type="InterPro" id="IPR001387">
    <property type="entry name" value="Cro/C1-type_HTH"/>
</dbReference>
<proteinExistence type="predicted"/>
<dbReference type="PROSITE" id="PS50943">
    <property type="entry name" value="HTH_CROC1"/>
    <property type="match status" value="1"/>
</dbReference>
<dbReference type="EMBL" id="JAGIQL010000102">
    <property type="protein sequence ID" value="MBP0460173.1"/>
    <property type="molecule type" value="Genomic_DNA"/>
</dbReference>
<accession>A0A940MKG8</accession>
<sequence>MKEEAVAEARPNVHRRRFGSALRSLRIAAGLSMDEAAERLGLSGKPALSKIENGKQRVSGLGLTAFLQVYGVDAEGTVSKVKGMASLAASGKRTNLLDEYKDAIRSQEFEEFLNLEGMASKAESYLHVVPGLLQTEDYATAIVDSSHKWPSKREIKQFVALRMARQAALTRESPIEFWCILDESALRRTAGGPEVMRGQLRKLLDVTEPGGNVAIQVLPFSAGAHAGIDGSFQLLHFHVGPPVAVVESMTTSLYLEEDRDIGRYEAALDFLRAQALDGQASRRFIHDLIKDC</sequence>
<gene>
    <name evidence="2" type="ORF">JFN87_22150</name>
</gene>
<protein>
    <submittedName>
        <fullName evidence="2">Helix-turn-helix domain-containing protein</fullName>
    </submittedName>
</protein>
<dbReference type="Gene3D" id="1.10.260.40">
    <property type="entry name" value="lambda repressor-like DNA-binding domains"/>
    <property type="match status" value="1"/>
</dbReference>
<comment type="caution">
    <text evidence="2">The sequence shown here is derived from an EMBL/GenBank/DDBJ whole genome shotgun (WGS) entry which is preliminary data.</text>
</comment>
<dbReference type="Pfam" id="PF13560">
    <property type="entry name" value="HTH_31"/>
    <property type="match status" value="1"/>
</dbReference>
<dbReference type="SMART" id="SM00530">
    <property type="entry name" value="HTH_XRE"/>
    <property type="match status" value="1"/>
</dbReference>